<dbReference type="OrthoDB" id="5984724at2759"/>
<gene>
    <name evidence="3" type="ORF">MGAL_10B069064</name>
</gene>
<evidence type="ECO:0000313" key="4">
    <source>
        <dbReference type="Proteomes" id="UP000596742"/>
    </source>
</evidence>
<keyword evidence="2" id="KW-0472">Membrane</keyword>
<organism evidence="3 4">
    <name type="scientific">Mytilus galloprovincialis</name>
    <name type="common">Mediterranean mussel</name>
    <dbReference type="NCBI Taxonomy" id="29158"/>
    <lineage>
        <taxon>Eukaryota</taxon>
        <taxon>Metazoa</taxon>
        <taxon>Spiralia</taxon>
        <taxon>Lophotrochozoa</taxon>
        <taxon>Mollusca</taxon>
        <taxon>Bivalvia</taxon>
        <taxon>Autobranchia</taxon>
        <taxon>Pteriomorphia</taxon>
        <taxon>Mytilida</taxon>
        <taxon>Mytiloidea</taxon>
        <taxon>Mytilidae</taxon>
        <taxon>Mytilinae</taxon>
        <taxon>Mytilus</taxon>
    </lineage>
</organism>
<accession>A0A8B6CH03</accession>
<feature type="compositionally biased region" description="Basic and acidic residues" evidence="1">
    <location>
        <begin position="152"/>
        <end position="166"/>
    </location>
</feature>
<feature type="transmembrane region" description="Helical" evidence="2">
    <location>
        <begin position="65"/>
        <end position="85"/>
    </location>
</feature>
<name>A0A8B6CH03_MYTGA</name>
<protein>
    <submittedName>
        <fullName evidence="3">Uncharacterized protein</fullName>
    </submittedName>
</protein>
<comment type="caution">
    <text evidence="3">The sequence shown here is derived from an EMBL/GenBank/DDBJ whole genome shotgun (WGS) entry which is preliminary data.</text>
</comment>
<keyword evidence="2" id="KW-0812">Transmembrane</keyword>
<keyword evidence="4" id="KW-1185">Reference proteome</keyword>
<feature type="region of interest" description="Disordered" evidence="1">
    <location>
        <begin position="144"/>
        <end position="166"/>
    </location>
</feature>
<proteinExistence type="predicted"/>
<evidence type="ECO:0000313" key="3">
    <source>
        <dbReference type="EMBL" id="VDI03936.1"/>
    </source>
</evidence>
<dbReference type="EMBL" id="UYJE01001650">
    <property type="protein sequence ID" value="VDI03936.1"/>
    <property type="molecule type" value="Genomic_DNA"/>
</dbReference>
<evidence type="ECO:0000256" key="2">
    <source>
        <dbReference type="SAM" id="Phobius"/>
    </source>
</evidence>
<evidence type="ECO:0000256" key="1">
    <source>
        <dbReference type="SAM" id="MobiDB-lite"/>
    </source>
</evidence>
<reference evidence="3" key="1">
    <citation type="submission" date="2018-11" db="EMBL/GenBank/DDBJ databases">
        <authorList>
            <person name="Alioto T."/>
            <person name="Alioto T."/>
        </authorList>
    </citation>
    <scope>NUCLEOTIDE SEQUENCE</scope>
</reference>
<dbReference type="Proteomes" id="UP000596742">
    <property type="component" value="Unassembled WGS sequence"/>
</dbReference>
<dbReference type="AlphaFoldDB" id="A0A8B6CH03"/>
<sequence>MTKCCYNHEEVNGVCLQNETTKDSTTRVETRQVTTANYNDSIRLVTEISMTKNSENADNLSKREWIVYSLCIGTVILLFGLSHLVRRYRKLKCSTQTSFTADVEIQHENKIERESQSIYDEIDDTLITENAVKVIGINISPKTNSLETPGQKGHETDHSESESGDKDGYLLPCISAYDSIKDDTDVYLIPCISEQDSIKDDTDVYIIPCISEQDSIKDNTDAYPEILPCISAQDSIKDDRDVYLIPCISEQESIKDNTHDYLEILPCISAQDNIKGDRDVSLFPCMFEQDSITDNNAVHLELSPCFSAQDRIKDDACSHSVSSNGSSSDSNFKLDPICNADYLNPYQALKYDNRPTSMHNYETSVIVHAVDCPLTFYDKTNTCAQSECHEREEDMSTDVKSEEAEEEYNDEAICAMIIIP</sequence>
<keyword evidence="2" id="KW-1133">Transmembrane helix</keyword>